<keyword evidence="4" id="KW-1185">Reference proteome</keyword>
<name>A0A6A4HRI2_9AGAR</name>
<dbReference type="EMBL" id="ML769457">
    <property type="protein sequence ID" value="KAE9400341.1"/>
    <property type="molecule type" value="Genomic_DNA"/>
</dbReference>
<proteinExistence type="predicted"/>
<dbReference type="SMART" id="SM00355">
    <property type="entry name" value="ZnF_C2H2"/>
    <property type="match status" value="2"/>
</dbReference>
<protein>
    <recommendedName>
        <fullName evidence="2">C2H2-type domain-containing protein</fullName>
    </recommendedName>
</protein>
<accession>A0A6A4HRI2</accession>
<keyword evidence="1" id="KW-0479">Metal-binding</keyword>
<dbReference type="PROSITE" id="PS50157">
    <property type="entry name" value="ZINC_FINGER_C2H2_2"/>
    <property type="match status" value="1"/>
</dbReference>
<reference evidence="3" key="1">
    <citation type="journal article" date="2019" name="Environ. Microbiol.">
        <title>Fungal ecological strategies reflected in gene transcription - a case study of two litter decomposers.</title>
        <authorList>
            <person name="Barbi F."/>
            <person name="Kohler A."/>
            <person name="Barry K."/>
            <person name="Baskaran P."/>
            <person name="Daum C."/>
            <person name="Fauchery L."/>
            <person name="Ihrmark K."/>
            <person name="Kuo A."/>
            <person name="LaButti K."/>
            <person name="Lipzen A."/>
            <person name="Morin E."/>
            <person name="Grigoriev I.V."/>
            <person name="Henrissat B."/>
            <person name="Lindahl B."/>
            <person name="Martin F."/>
        </authorList>
    </citation>
    <scope>NUCLEOTIDE SEQUENCE</scope>
    <source>
        <strain evidence="3">JB14</strain>
    </source>
</reference>
<keyword evidence="1" id="KW-0862">Zinc</keyword>
<sequence length="110" mass="12842">MTPEEWGSFVQSYAGRPEDFGAWAWRTLKIPEEMLYIAPYEAPPPEANGDFFCNYHGCFNVYKTKQARENHFNVVHLGFRVPCPDCNAVLMNRNSLPRHRRDHCLKRKPA</sequence>
<organism evidence="3 4">
    <name type="scientific">Gymnopus androsaceus JB14</name>
    <dbReference type="NCBI Taxonomy" id="1447944"/>
    <lineage>
        <taxon>Eukaryota</taxon>
        <taxon>Fungi</taxon>
        <taxon>Dikarya</taxon>
        <taxon>Basidiomycota</taxon>
        <taxon>Agaricomycotina</taxon>
        <taxon>Agaricomycetes</taxon>
        <taxon>Agaricomycetidae</taxon>
        <taxon>Agaricales</taxon>
        <taxon>Marasmiineae</taxon>
        <taxon>Omphalotaceae</taxon>
        <taxon>Gymnopus</taxon>
    </lineage>
</organism>
<dbReference type="Proteomes" id="UP000799118">
    <property type="component" value="Unassembled WGS sequence"/>
</dbReference>
<evidence type="ECO:0000313" key="3">
    <source>
        <dbReference type="EMBL" id="KAE9400341.1"/>
    </source>
</evidence>
<feature type="domain" description="C2H2-type" evidence="2">
    <location>
        <begin position="81"/>
        <end position="108"/>
    </location>
</feature>
<dbReference type="AlphaFoldDB" id="A0A6A4HRI2"/>
<dbReference type="OrthoDB" id="3060269at2759"/>
<gene>
    <name evidence="3" type="ORF">BT96DRAFT_993037</name>
</gene>
<keyword evidence="1" id="KW-0863">Zinc-finger</keyword>
<dbReference type="InterPro" id="IPR013087">
    <property type="entry name" value="Znf_C2H2_type"/>
</dbReference>
<dbReference type="PROSITE" id="PS00028">
    <property type="entry name" value="ZINC_FINGER_C2H2_1"/>
    <property type="match status" value="2"/>
</dbReference>
<evidence type="ECO:0000313" key="4">
    <source>
        <dbReference type="Proteomes" id="UP000799118"/>
    </source>
</evidence>
<evidence type="ECO:0000256" key="1">
    <source>
        <dbReference type="PROSITE-ProRule" id="PRU00042"/>
    </source>
</evidence>
<evidence type="ECO:0000259" key="2">
    <source>
        <dbReference type="PROSITE" id="PS50157"/>
    </source>
</evidence>
<dbReference type="GO" id="GO:0008270">
    <property type="term" value="F:zinc ion binding"/>
    <property type="evidence" value="ECO:0007669"/>
    <property type="project" value="UniProtKB-KW"/>
</dbReference>